<sequence length="82" mass="9395">MKWLLLIMIVSLNSCSGCSSSTSSYKTSSGYIDDTEYSPTIDKNGEYHTIDGEKKQIQYQGSKEQQSDLEKIDQYMRDHPDF</sequence>
<dbReference type="RefSeq" id="WP_172773250.1">
    <property type="nucleotide sequence ID" value="NZ_JABDSH010000090.1"/>
</dbReference>
<dbReference type="Proteomes" id="UP000555193">
    <property type="component" value="Unassembled WGS sequence"/>
</dbReference>
<reference evidence="1 2" key="1">
    <citation type="submission" date="2020-04" db="EMBL/GenBank/DDBJ databases">
        <title>A novel gut-associated lysogenic phage, Bacteroides phage BV01, alters the host transcriptome and bile acid metabolism in Bacteroides vulgatus.</title>
        <authorList>
            <person name="Campbell D.E."/>
            <person name="Ly L."/>
            <person name="Ridlon J.M."/>
            <person name="Hsiao A."/>
            <person name="Degnan P.H."/>
        </authorList>
    </citation>
    <scope>NUCLEOTIDE SEQUENCE [LARGE SCALE GENOMIC DNA]</scope>
    <source>
        <strain evidence="1 2">VPI-4506</strain>
    </source>
</reference>
<accession>A0ABD6L977</accession>
<proteinExistence type="predicted"/>
<dbReference type="EMBL" id="JABDSH010000090">
    <property type="protein sequence ID" value="NMW38102.1"/>
    <property type="molecule type" value="Genomic_DNA"/>
</dbReference>
<evidence type="ECO:0008006" key="3">
    <source>
        <dbReference type="Google" id="ProtNLM"/>
    </source>
</evidence>
<dbReference type="AlphaFoldDB" id="A0ABD6L977"/>
<organism evidence="1 2">
    <name type="scientific">Phocaeicola vulgatus</name>
    <name type="common">Bacteroides vulgatus</name>
    <dbReference type="NCBI Taxonomy" id="821"/>
    <lineage>
        <taxon>Bacteria</taxon>
        <taxon>Pseudomonadati</taxon>
        <taxon>Bacteroidota</taxon>
        <taxon>Bacteroidia</taxon>
        <taxon>Bacteroidales</taxon>
        <taxon>Bacteroidaceae</taxon>
        <taxon>Phocaeicola</taxon>
    </lineage>
</organism>
<evidence type="ECO:0000313" key="1">
    <source>
        <dbReference type="EMBL" id="NMW38102.1"/>
    </source>
</evidence>
<gene>
    <name evidence="1" type="ORF">HKQ54_18620</name>
</gene>
<protein>
    <recommendedName>
        <fullName evidence="3">Lipoprotein</fullName>
    </recommendedName>
</protein>
<evidence type="ECO:0000313" key="2">
    <source>
        <dbReference type="Proteomes" id="UP000555193"/>
    </source>
</evidence>
<name>A0ABD6L977_PHOVU</name>
<comment type="caution">
    <text evidence="1">The sequence shown here is derived from an EMBL/GenBank/DDBJ whole genome shotgun (WGS) entry which is preliminary data.</text>
</comment>